<dbReference type="EC" id="6.3.2.17" evidence="3"/>
<dbReference type="SUPFAM" id="SSF53244">
    <property type="entry name" value="MurD-like peptide ligases, peptide-binding domain"/>
    <property type="match status" value="1"/>
</dbReference>
<comment type="caution">
    <text evidence="14">The sequence shown here is derived from an EMBL/GenBank/DDBJ whole genome shotgun (WGS) entry which is preliminary data.</text>
</comment>
<evidence type="ECO:0000259" key="13">
    <source>
        <dbReference type="Pfam" id="PF08245"/>
    </source>
</evidence>
<dbReference type="GO" id="GO:0008841">
    <property type="term" value="F:dihydrofolate synthase activity"/>
    <property type="evidence" value="ECO:0007669"/>
    <property type="project" value="TreeGrafter"/>
</dbReference>
<reference evidence="14" key="1">
    <citation type="submission" date="2020-08" db="EMBL/GenBank/DDBJ databases">
        <title>Genome public.</title>
        <authorList>
            <person name="Liu C."/>
            <person name="Sun Q."/>
        </authorList>
    </citation>
    <scope>NUCLEOTIDE SEQUENCE</scope>
    <source>
        <strain evidence="14">NSJ-53</strain>
    </source>
</reference>
<dbReference type="Gene3D" id="3.40.1190.10">
    <property type="entry name" value="Mur-like, catalytic domain"/>
    <property type="match status" value="1"/>
</dbReference>
<organism evidence="14 15">
    <name type="scientific">Gehongia tenuis</name>
    <dbReference type="NCBI Taxonomy" id="2763655"/>
    <lineage>
        <taxon>Bacteria</taxon>
        <taxon>Bacillati</taxon>
        <taxon>Bacillota</taxon>
        <taxon>Clostridia</taxon>
        <taxon>Christensenellales</taxon>
        <taxon>Christensenellaceae</taxon>
        <taxon>Gehongia</taxon>
    </lineage>
</organism>
<evidence type="ECO:0000256" key="2">
    <source>
        <dbReference type="ARBA" id="ARBA00008276"/>
    </source>
</evidence>
<evidence type="ECO:0000256" key="6">
    <source>
        <dbReference type="ARBA" id="ARBA00022741"/>
    </source>
</evidence>
<dbReference type="InterPro" id="IPR013221">
    <property type="entry name" value="Mur_ligase_cen"/>
</dbReference>
<keyword evidence="7 11" id="KW-0067">ATP-binding</keyword>
<dbReference type="GO" id="GO:0046872">
    <property type="term" value="F:metal ion binding"/>
    <property type="evidence" value="ECO:0007669"/>
    <property type="project" value="UniProtKB-KW"/>
</dbReference>
<comment type="cofactor">
    <cofactor evidence="1">
        <name>Mg(2+)</name>
        <dbReference type="ChEBI" id="CHEBI:18420"/>
    </cofactor>
</comment>
<dbReference type="FunFam" id="3.40.1190.10:FF:000011">
    <property type="entry name" value="Folylpolyglutamate synthase/dihydrofolate synthase"/>
    <property type="match status" value="1"/>
</dbReference>
<gene>
    <name evidence="14" type="ORF">H8696_05285</name>
</gene>
<keyword evidence="15" id="KW-1185">Reference proteome</keyword>
<keyword evidence="4 11" id="KW-0436">Ligase</keyword>
<dbReference type="InterPro" id="IPR004101">
    <property type="entry name" value="Mur_ligase_C"/>
</dbReference>
<dbReference type="Pfam" id="PF02875">
    <property type="entry name" value="Mur_ligase_C"/>
    <property type="match status" value="1"/>
</dbReference>
<evidence type="ECO:0000256" key="3">
    <source>
        <dbReference type="ARBA" id="ARBA00013025"/>
    </source>
</evidence>
<comment type="catalytic activity">
    <reaction evidence="10">
        <text>(6S)-5,6,7,8-tetrahydrofolyl-(gamma-L-Glu)(n) + L-glutamate + ATP = (6S)-5,6,7,8-tetrahydrofolyl-(gamma-L-Glu)(n+1) + ADP + phosphate + H(+)</text>
        <dbReference type="Rhea" id="RHEA:10580"/>
        <dbReference type="Rhea" id="RHEA-COMP:14738"/>
        <dbReference type="Rhea" id="RHEA-COMP:14740"/>
        <dbReference type="ChEBI" id="CHEBI:15378"/>
        <dbReference type="ChEBI" id="CHEBI:29985"/>
        <dbReference type="ChEBI" id="CHEBI:30616"/>
        <dbReference type="ChEBI" id="CHEBI:43474"/>
        <dbReference type="ChEBI" id="CHEBI:141005"/>
        <dbReference type="ChEBI" id="CHEBI:456216"/>
        <dbReference type="EC" id="6.3.2.17"/>
    </reaction>
</comment>
<dbReference type="NCBIfam" id="TIGR01499">
    <property type="entry name" value="folC"/>
    <property type="match status" value="1"/>
</dbReference>
<dbReference type="PANTHER" id="PTHR11136">
    <property type="entry name" value="FOLYLPOLYGLUTAMATE SYNTHASE-RELATED"/>
    <property type="match status" value="1"/>
</dbReference>
<protein>
    <recommendedName>
        <fullName evidence="3">tetrahydrofolate synthase</fullName>
        <ecNumber evidence="3">6.3.2.17</ecNumber>
    </recommendedName>
    <alternativeName>
        <fullName evidence="9">Tetrahydrofolylpolyglutamate synthase</fullName>
    </alternativeName>
</protein>
<dbReference type="InterPro" id="IPR018109">
    <property type="entry name" value="Folylpolyglutamate_synth_CS"/>
</dbReference>
<evidence type="ECO:0000259" key="12">
    <source>
        <dbReference type="Pfam" id="PF02875"/>
    </source>
</evidence>
<evidence type="ECO:0000313" key="14">
    <source>
        <dbReference type="EMBL" id="MBC8531260.1"/>
    </source>
</evidence>
<evidence type="ECO:0000256" key="11">
    <source>
        <dbReference type="PIRNR" id="PIRNR001563"/>
    </source>
</evidence>
<evidence type="ECO:0000256" key="7">
    <source>
        <dbReference type="ARBA" id="ARBA00022840"/>
    </source>
</evidence>
<evidence type="ECO:0000256" key="9">
    <source>
        <dbReference type="ARBA" id="ARBA00030592"/>
    </source>
</evidence>
<dbReference type="GO" id="GO:0005524">
    <property type="term" value="F:ATP binding"/>
    <property type="evidence" value="ECO:0007669"/>
    <property type="project" value="UniProtKB-KW"/>
</dbReference>
<dbReference type="AlphaFoldDB" id="A0A926HQ11"/>
<dbReference type="PIRSF" id="PIRSF001563">
    <property type="entry name" value="Folylpolyglu_synth"/>
    <property type="match status" value="1"/>
</dbReference>
<proteinExistence type="inferred from homology"/>
<feature type="domain" description="Mur ligase C-terminal" evidence="12">
    <location>
        <begin position="299"/>
        <end position="411"/>
    </location>
</feature>
<dbReference type="InterPro" id="IPR001645">
    <property type="entry name" value="Folylpolyglutamate_synth"/>
</dbReference>
<feature type="domain" description="Mur ligase central" evidence="13">
    <location>
        <begin position="47"/>
        <end position="272"/>
    </location>
</feature>
<dbReference type="Gene3D" id="3.90.190.20">
    <property type="entry name" value="Mur ligase, C-terminal domain"/>
    <property type="match status" value="1"/>
</dbReference>
<keyword evidence="8" id="KW-0460">Magnesium</keyword>
<dbReference type="GO" id="GO:0005737">
    <property type="term" value="C:cytoplasm"/>
    <property type="evidence" value="ECO:0007669"/>
    <property type="project" value="TreeGrafter"/>
</dbReference>
<sequence>MTGREAIDYFYSTAPDPATRRETGLLAMQNLMKELGNPHYRFASIHVAGTNGKGSIAAYMATTLSLGGYKVGLYTSPYLEKFNERIRVAGQPVDDETLADAAQQVREAERKILKAGSPMPTPFDRITAAGFLIMADAGVDIAIVEVGLGGQFDSTNVLTPVVSVIGRIGMDHTRILGNTLKEIAAAKAGIIKRGVPVVLYPACDEVRRVVEEMCRQKDTNLYTFSRDDVQIFHSDCRCVLFDFFGDEGGYLNLELGIPGDYQAYNAAAAIVALEQTAQAGFPMATLMIHKGLKAARWPGRMEWLGRILLDGAHNPQGAEALAGNLGDWLQKKPVLVCGILSSKDYAAMVKIFASLADQAVCVCPEEGRGLEPEALAKLFSEEGVEAFAEKNVEAALKKAGELAGDGPIVVCGSLYLVGQARTLIRENKE</sequence>
<dbReference type="PANTHER" id="PTHR11136:SF0">
    <property type="entry name" value="DIHYDROFOLATE SYNTHETASE-RELATED"/>
    <property type="match status" value="1"/>
</dbReference>
<accession>A0A926HQ11</accession>
<keyword evidence="6 11" id="KW-0547">Nucleotide-binding</keyword>
<dbReference type="InterPro" id="IPR036615">
    <property type="entry name" value="Mur_ligase_C_dom_sf"/>
</dbReference>
<evidence type="ECO:0000256" key="1">
    <source>
        <dbReference type="ARBA" id="ARBA00001946"/>
    </source>
</evidence>
<dbReference type="PROSITE" id="PS01012">
    <property type="entry name" value="FOLYLPOLYGLU_SYNT_2"/>
    <property type="match status" value="1"/>
</dbReference>
<dbReference type="SUPFAM" id="SSF53623">
    <property type="entry name" value="MurD-like peptide ligases, catalytic domain"/>
    <property type="match status" value="1"/>
</dbReference>
<dbReference type="Proteomes" id="UP000623172">
    <property type="component" value="Unassembled WGS sequence"/>
</dbReference>
<keyword evidence="5" id="KW-0479">Metal-binding</keyword>
<evidence type="ECO:0000256" key="5">
    <source>
        <dbReference type="ARBA" id="ARBA00022723"/>
    </source>
</evidence>
<dbReference type="RefSeq" id="WP_249315539.1">
    <property type="nucleotide sequence ID" value="NZ_JACRSR010000001.1"/>
</dbReference>
<dbReference type="InterPro" id="IPR036565">
    <property type="entry name" value="Mur-like_cat_sf"/>
</dbReference>
<dbReference type="Pfam" id="PF08245">
    <property type="entry name" value="Mur_ligase_M"/>
    <property type="match status" value="1"/>
</dbReference>
<evidence type="ECO:0000313" key="15">
    <source>
        <dbReference type="Proteomes" id="UP000623172"/>
    </source>
</evidence>
<name>A0A926HQ11_9FIRM</name>
<dbReference type="GO" id="GO:0004326">
    <property type="term" value="F:tetrahydrofolylpolyglutamate synthase activity"/>
    <property type="evidence" value="ECO:0007669"/>
    <property type="project" value="UniProtKB-EC"/>
</dbReference>
<dbReference type="EMBL" id="JACRSR010000001">
    <property type="protein sequence ID" value="MBC8531260.1"/>
    <property type="molecule type" value="Genomic_DNA"/>
</dbReference>
<evidence type="ECO:0000256" key="4">
    <source>
        <dbReference type="ARBA" id="ARBA00022598"/>
    </source>
</evidence>
<evidence type="ECO:0000256" key="10">
    <source>
        <dbReference type="ARBA" id="ARBA00047493"/>
    </source>
</evidence>
<evidence type="ECO:0000256" key="8">
    <source>
        <dbReference type="ARBA" id="ARBA00022842"/>
    </source>
</evidence>
<comment type="similarity">
    <text evidence="2 11">Belongs to the folylpolyglutamate synthase family.</text>
</comment>